<proteinExistence type="predicted"/>
<sequence>MTTIGDHAKDFYYFSPRQQSTRNIADAIYLSRASNCPPIIIGVQHTVDLEYYLQLISHGVSVALQYHTPPIIITFVTSSIVYEVKERTQLYPSKRFLQQVQQCDPWARNCYFITSDSIQPNLTCNPLNTFVALSFFIIVSRCGLSAQNPYHHDPTMAQLYAIMKQPLEGEDIATRQIKDDLMYVCTESKKRLREAVSALNESDVPQDSKKRVRDSIENVVRVFDAYQTKYQEPVTSLPSVEIDLAHEDVPASPAPTSIERPAPKSIEIPAPSSQAPVRNRTENWNYISSRFSELGENEKMPWKDIYIDGRQNGYFSTYGNYVSLKSTYFRWKKNNR</sequence>
<feature type="region of interest" description="Disordered" evidence="1">
    <location>
        <begin position="251"/>
        <end position="276"/>
    </location>
</feature>
<gene>
    <name evidence="2" type="ORF">HPULCUR_008843</name>
</gene>
<keyword evidence="3" id="KW-1185">Reference proteome</keyword>
<reference evidence="2 3" key="1">
    <citation type="submission" date="2024-04" db="EMBL/GenBank/DDBJ databases">
        <title>genome sequences of Mucor flavus KT1a and Helicostylum pulchrum KT1b strains isolation_sourced from the surface of a dry-aged beef.</title>
        <authorList>
            <person name="Toyotome T."/>
            <person name="Hosono M."/>
            <person name="Torimaru M."/>
            <person name="Fukuda K."/>
            <person name="Mikami N."/>
        </authorList>
    </citation>
    <scope>NUCLEOTIDE SEQUENCE [LARGE SCALE GENOMIC DNA]</scope>
    <source>
        <strain evidence="2 3">KT1b</strain>
    </source>
</reference>
<comment type="caution">
    <text evidence="2">The sequence shown here is derived from an EMBL/GenBank/DDBJ whole genome shotgun (WGS) entry which is preliminary data.</text>
</comment>
<dbReference type="EMBL" id="BAABUJ010000027">
    <property type="protein sequence ID" value="GAA5803364.1"/>
    <property type="molecule type" value="Genomic_DNA"/>
</dbReference>
<organism evidence="2 3">
    <name type="scientific">Helicostylum pulchrum</name>
    <dbReference type="NCBI Taxonomy" id="562976"/>
    <lineage>
        <taxon>Eukaryota</taxon>
        <taxon>Fungi</taxon>
        <taxon>Fungi incertae sedis</taxon>
        <taxon>Mucoromycota</taxon>
        <taxon>Mucoromycotina</taxon>
        <taxon>Mucoromycetes</taxon>
        <taxon>Mucorales</taxon>
        <taxon>Mucorineae</taxon>
        <taxon>Mucoraceae</taxon>
        <taxon>Helicostylum</taxon>
    </lineage>
</organism>
<accession>A0ABP9Y8R4</accession>
<protein>
    <submittedName>
        <fullName evidence="2">Uncharacterized protein</fullName>
    </submittedName>
</protein>
<evidence type="ECO:0000313" key="3">
    <source>
        <dbReference type="Proteomes" id="UP001476247"/>
    </source>
</evidence>
<evidence type="ECO:0000256" key="1">
    <source>
        <dbReference type="SAM" id="MobiDB-lite"/>
    </source>
</evidence>
<dbReference type="Proteomes" id="UP001476247">
    <property type="component" value="Unassembled WGS sequence"/>
</dbReference>
<evidence type="ECO:0000313" key="2">
    <source>
        <dbReference type="EMBL" id="GAA5803364.1"/>
    </source>
</evidence>
<name>A0ABP9Y8R4_9FUNG</name>